<dbReference type="InterPro" id="IPR051713">
    <property type="entry name" value="T-cell_Activation_Regulation"/>
</dbReference>
<accession>A0A8C5MMG6</accession>
<keyword evidence="6" id="KW-0472">Membrane</keyword>
<reference evidence="14" key="1">
    <citation type="submission" date="2025-08" db="UniProtKB">
        <authorList>
            <consortium name="Ensembl"/>
        </authorList>
    </citation>
    <scope>IDENTIFICATION</scope>
</reference>
<organism evidence="14 15">
    <name type="scientific">Leptobrachium leishanense</name>
    <name type="common">Leishan spiny toad</name>
    <dbReference type="NCBI Taxonomy" id="445787"/>
    <lineage>
        <taxon>Eukaryota</taxon>
        <taxon>Metazoa</taxon>
        <taxon>Chordata</taxon>
        <taxon>Craniata</taxon>
        <taxon>Vertebrata</taxon>
        <taxon>Euteleostomi</taxon>
        <taxon>Amphibia</taxon>
        <taxon>Batrachia</taxon>
        <taxon>Anura</taxon>
        <taxon>Pelobatoidea</taxon>
        <taxon>Megophryidae</taxon>
        <taxon>Leptobrachium</taxon>
    </lineage>
</organism>
<keyword evidence="2" id="KW-1003">Cell membrane</keyword>
<evidence type="ECO:0000256" key="4">
    <source>
        <dbReference type="ARBA" id="ARBA00022729"/>
    </source>
</evidence>
<protein>
    <recommendedName>
        <fullName evidence="13">Ig-like domain-containing protein</fullName>
    </recommendedName>
</protein>
<evidence type="ECO:0000313" key="15">
    <source>
        <dbReference type="Proteomes" id="UP000694569"/>
    </source>
</evidence>
<proteinExistence type="predicted"/>
<keyword evidence="5" id="KW-1133">Transmembrane helix</keyword>
<dbReference type="OrthoDB" id="9983389at2759"/>
<dbReference type="GO" id="GO:0009897">
    <property type="term" value="C:external side of plasma membrane"/>
    <property type="evidence" value="ECO:0007669"/>
    <property type="project" value="TreeGrafter"/>
</dbReference>
<evidence type="ECO:0000313" key="14">
    <source>
        <dbReference type="Ensembl" id="ENSLLEP00000016409.1"/>
    </source>
</evidence>
<feature type="region of interest" description="Disordered" evidence="11">
    <location>
        <begin position="163"/>
        <end position="206"/>
    </location>
</feature>
<dbReference type="Pfam" id="PF07686">
    <property type="entry name" value="V-set"/>
    <property type="match status" value="1"/>
</dbReference>
<dbReference type="PANTHER" id="PTHR25466">
    <property type="entry name" value="T-LYMPHOCYTE ACTIVATION ANTIGEN"/>
    <property type="match status" value="1"/>
</dbReference>
<dbReference type="InterPro" id="IPR036179">
    <property type="entry name" value="Ig-like_dom_sf"/>
</dbReference>
<dbReference type="GO" id="GO:0006955">
    <property type="term" value="P:immune response"/>
    <property type="evidence" value="ECO:0007669"/>
    <property type="project" value="TreeGrafter"/>
</dbReference>
<sequence length="206" mass="22865">MSICMTCICLILFFYTVIHSFISMCSDALEVKTNVPETRSLLGRDILLDCHFLILGAFILEDVAVKWEVSRGSVHRSVYMFDGITENHHRDRTSLDLLQVEQGNASLHLTDVTLEDEGTYTCTVLIAPDVDTTVTGCVYAESVTCSPKPPKNQILPSLPVVRTAARSAASGRREQSETRGRKPPVSIRDHSTDQQDLTRGKILPVM</sequence>
<comment type="subcellular location">
    <subcellularLocation>
        <location evidence="1">Cell membrane</location>
        <topology evidence="1">Single-pass type I membrane protein</topology>
    </subcellularLocation>
</comment>
<keyword evidence="7" id="KW-1015">Disulfide bond</keyword>
<dbReference type="Ensembl" id="ENSLLET00000017033.1">
    <property type="protein sequence ID" value="ENSLLEP00000016409.1"/>
    <property type="gene ID" value="ENSLLEG00000010453.1"/>
</dbReference>
<dbReference type="PROSITE" id="PS50835">
    <property type="entry name" value="IG_LIKE"/>
    <property type="match status" value="1"/>
</dbReference>
<dbReference type="PANTHER" id="PTHR25466:SF9">
    <property type="entry name" value="FIBRONECTIN TYPE-III DOMAIN-CONTAINING PROTEIN"/>
    <property type="match status" value="1"/>
</dbReference>
<dbReference type="InterPro" id="IPR013783">
    <property type="entry name" value="Ig-like_fold"/>
</dbReference>
<evidence type="ECO:0000256" key="8">
    <source>
        <dbReference type="ARBA" id="ARBA00023170"/>
    </source>
</evidence>
<reference evidence="14" key="2">
    <citation type="submission" date="2025-09" db="UniProtKB">
        <authorList>
            <consortium name="Ensembl"/>
        </authorList>
    </citation>
    <scope>IDENTIFICATION</scope>
</reference>
<dbReference type="GO" id="GO:0007166">
    <property type="term" value="P:cell surface receptor signaling pathway"/>
    <property type="evidence" value="ECO:0007669"/>
    <property type="project" value="TreeGrafter"/>
</dbReference>
<evidence type="ECO:0000256" key="10">
    <source>
        <dbReference type="ARBA" id="ARBA00023319"/>
    </source>
</evidence>
<keyword evidence="8" id="KW-0675">Receptor</keyword>
<name>A0A8C5MMG6_9ANUR</name>
<dbReference type="GO" id="GO:0031295">
    <property type="term" value="P:T cell costimulation"/>
    <property type="evidence" value="ECO:0007669"/>
    <property type="project" value="TreeGrafter"/>
</dbReference>
<evidence type="ECO:0000256" key="6">
    <source>
        <dbReference type="ARBA" id="ARBA00023136"/>
    </source>
</evidence>
<dbReference type="AlphaFoldDB" id="A0A8C5MMG6"/>
<keyword evidence="15" id="KW-1185">Reference proteome</keyword>
<dbReference type="InterPro" id="IPR013106">
    <property type="entry name" value="Ig_V-set"/>
</dbReference>
<dbReference type="GO" id="GO:0071222">
    <property type="term" value="P:cellular response to lipopolysaccharide"/>
    <property type="evidence" value="ECO:0007669"/>
    <property type="project" value="TreeGrafter"/>
</dbReference>
<dbReference type="GO" id="GO:0042102">
    <property type="term" value="P:positive regulation of T cell proliferation"/>
    <property type="evidence" value="ECO:0007669"/>
    <property type="project" value="TreeGrafter"/>
</dbReference>
<feature type="domain" description="Ig-like" evidence="13">
    <location>
        <begin position="43"/>
        <end position="135"/>
    </location>
</feature>
<evidence type="ECO:0000256" key="11">
    <source>
        <dbReference type="SAM" id="MobiDB-lite"/>
    </source>
</evidence>
<keyword evidence="4 12" id="KW-0732">Signal</keyword>
<keyword evidence="10" id="KW-0393">Immunoglobulin domain</keyword>
<dbReference type="Gene3D" id="2.60.40.10">
    <property type="entry name" value="Immunoglobulins"/>
    <property type="match status" value="1"/>
</dbReference>
<keyword evidence="9" id="KW-0325">Glycoprotein</keyword>
<feature type="compositionally biased region" description="Basic and acidic residues" evidence="11">
    <location>
        <begin position="171"/>
        <end position="180"/>
    </location>
</feature>
<evidence type="ECO:0000259" key="13">
    <source>
        <dbReference type="PROSITE" id="PS50835"/>
    </source>
</evidence>
<feature type="compositionally biased region" description="Basic and acidic residues" evidence="11">
    <location>
        <begin position="187"/>
        <end position="199"/>
    </location>
</feature>
<evidence type="ECO:0000256" key="2">
    <source>
        <dbReference type="ARBA" id="ARBA00022475"/>
    </source>
</evidence>
<dbReference type="InterPro" id="IPR007110">
    <property type="entry name" value="Ig-like_dom"/>
</dbReference>
<evidence type="ECO:0000256" key="1">
    <source>
        <dbReference type="ARBA" id="ARBA00004251"/>
    </source>
</evidence>
<evidence type="ECO:0000256" key="9">
    <source>
        <dbReference type="ARBA" id="ARBA00023180"/>
    </source>
</evidence>
<evidence type="ECO:0000256" key="3">
    <source>
        <dbReference type="ARBA" id="ARBA00022692"/>
    </source>
</evidence>
<evidence type="ECO:0000256" key="5">
    <source>
        <dbReference type="ARBA" id="ARBA00022989"/>
    </source>
</evidence>
<dbReference type="SUPFAM" id="SSF48726">
    <property type="entry name" value="Immunoglobulin"/>
    <property type="match status" value="1"/>
</dbReference>
<feature type="chain" id="PRO_5034071660" description="Ig-like domain-containing protein" evidence="12">
    <location>
        <begin position="21"/>
        <end position="206"/>
    </location>
</feature>
<evidence type="ECO:0000256" key="12">
    <source>
        <dbReference type="SAM" id="SignalP"/>
    </source>
</evidence>
<evidence type="ECO:0000256" key="7">
    <source>
        <dbReference type="ARBA" id="ARBA00023157"/>
    </source>
</evidence>
<dbReference type="Proteomes" id="UP000694569">
    <property type="component" value="Unplaced"/>
</dbReference>
<dbReference type="GO" id="GO:0042130">
    <property type="term" value="P:negative regulation of T cell proliferation"/>
    <property type="evidence" value="ECO:0007669"/>
    <property type="project" value="TreeGrafter"/>
</dbReference>
<keyword evidence="3" id="KW-0812">Transmembrane</keyword>
<feature type="signal peptide" evidence="12">
    <location>
        <begin position="1"/>
        <end position="20"/>
    </location>
</feature>